<evidence type="ECO:0000313" key="2">
    <source>
        <dbReference type="Proteomes" id="UP000078546"/>
    </source>
</evidence>
<evidence type="ECO:0000313" key="1">
    <source>
        <dbReference type="EMBL" id="SBS81765.1"/>
    </source>
</evidence>
<gene>
    <name evidence="1" type="ORF">POVCU1_006130</name>
</gene>
<dbReference type="Proteomes" id="UP000078546">
    <property type="component" value="Unassembled WGS sequence"/>
</dbReference>
<name>A0A1A8VQ32_PLAOA</name>
<dbReference type="EMBL" id="FLQV01000114">
    <property type="protein sequence ID" value="SBS81765.1"/>
    <property type="molecule type" value="Genomic_DNA"/>
</dbReference>
<dbReference type="AlphaFoldDB" id="A0A1A8VQ32"/>
<reference evidence="2" key="1">
    <citation type="submission" date="2016-05" db="EMBL/GenBank/DDBJ databases">
        <authorList>
            <person name="Naeem Raeece"/>
        </authorList>
    </citation>
    <scope>NUCLEOTIDE SEQUENCE [LARGE SCALE GENOMIC DNA]</scope>
</reference>
<protein>
    <submittedName>
        <fullName evidence="1">Serine repeat antigen 1 (SERA1)</fullName>
    </submittedName>
</protein>
<sequence length="408" mass="47612">MVGRDEVDLRKHNLRNINREITSIQLLIVFSVMMQISRDVTNAHCFLENTETSNVCFNYVSPEVKEKFKEIKINVQEEKDSFEVEITRSIETIMEEISKRKVANNSTENFTQVLIKKRRKEVCFVADTSEKCNYKYEENQQMKHHINKVSTERGRKYSYNKCVRKDIKSDTYHDTIYLPPTNQSNANAMCCNEQYCDMWKDKNGSNCSEKDVKEKCTVGSNPLEFLNIVNGKKFLFTESNLRYSYVKVSDDCQKSESKWDNSWEGGKVERWKVNIVECGNYITVDGEIKPYFISRNCRGDNWRDDRHFKVYMNLPIMGNPTKGNPKVYNYYVQISPDFCKHVYYKKFKLKNANLLENKNSSYEILTIGEPVNMNNGKAELVHCRGEERVPLPQGVSSSLSISHTVFAK</sequence>
<proteinExistence type="predicted"/>
<accession>A0A1A8VQ32</accession>
<organism evidence="1 2">
    <name type="scientific">Plasmodium ovale curtisi</name>
    <dbReference type="NCBI Taxonomy" id="864141"/>
    <lineage>
        <taxon>Eukaryota</taxon>
        <taxon>Sar</taxon>
        <taxon>Alveolata</taxon>
        <taxon>Apicomplexa</taxon>
        <taxon>Aconoidasida</taxon>
        <taxon>Haemosporida</taxon>
        <taxon>Plasmodiidae</taxon>
        <taxon>Plasmodium</taxon>
        <taxon>Plasmodium (Plasmodium)</taxon>
    </lineage>
</organism>